<evidence type="ECO:0000313" key="1">
    <source>
        <dbReference type="EMBL" id="KAK2109140.1"/>
    </source>
</evidence>
<keyword evidence="2" id="KW-1185">Reference proteome</keyword>
<dbReference type="Proteomes" id="UP001266305">
    <property type="component" value="Unassembled WGS sequence"/>
</dbReference>
<protein>
    <submittedName>
        <fullName evidence="1">Uncharacterized protein</fullName>
    </submittedName>
</protein>
<comment type="caution">
    <text evidence="1">The sequence shown here is derived from an EMBL/GenBank/DDBJ whole genome shotgun (WGS) entry which is preliminary data.</text>
</comment>
<proteinExistence type="predicted"/>
<gene>
    <name evidence="1" type="ORF">P7K49_014305</name>
</gene>
<name>A0ABQ9VJ81_SAGOE</name>
<organism evidence="1 2">
    <name type="scientific">Saguinus oedipus</name>
    <name type="common">Cotton-top tamarin</name>
    <name type="synonym">Oedipomidas oedipus</name>
    <dbReference type="NCBI Taxonomy" id="9490"/>
    <lineage>
        <taxon>Eukaryota</taxon>
        <taxon>Metazoa</taxon>
        <taxon>Chordata</taxon>
        <taxon>Craniata</taxon>
        <taxon>Vertebrata</taxon>
        <taxon>Euteleostomi</taxon>
        <taxon>Mammalia</taxon>
        <taxon>Eutheria</taxon>
        <taxon>Euarchontoglires</taxon>
        <taxon>Primates</taxon>
        <taxon>Haplorrhini</taxon>
        <taxon>Platyrrhini</taxon>
        <taxon>Cebidae</taxon>
        <taxon>Callitrichinae</taxon>
        <taxon>Saguinus</taxon>
    </lineage>
</organism>
<reference evidence="1 2" key="1">
    <citation type="submission" date="2023-05" db="EMBL/GenBank/DDBJ databases">
        <title>B98-5 Cell Line De Novo Hybrid Assembly: An Optical Mapping Approach.</title>
        <authorList>
            <person name="Kananen K."/>
            <person name="Auerbach J.A."/>
            <person name="Kautto E."/>
            <person name="Blachly J.S."/>
        </authorList>
    </citation>
    <scope>NUCLEOTIDE SEQUENCE [LARGE SCALE GENOMIC DNA]</scope>
    <source>
        <strain evidence="1">B95-8</strain>
        <tissue evidence="1">Cell line</tissue>
    </source>
</reference>
<accession>A0ABQ9VJ81</accession>
<evidence type="ECO:0000313" key="2">
    <source>
        <dbReference type="Proteomes" id="UP001266305"/>
    </source>
</evidence>
<dbReference type="EMBL" id="JASSZA010000006">
    <property type="protein sequence ID" value="KAK2109140.1"/>
    <property type="molecule type" value="Genomic_DNA"/>
</dbReference>
<sequence>MITPQKGLSLILGSGKIPRKNDLRGGVREVEGWCTYVFSKLRDGNRMTRRKTIRITVATKWIGDLAESQTRLWIERVKQEQVIQFLWLDDERYLLPGLMMFPLVDGETGTKMTKLEQQDLMNPELINNTSLGMEAKKEIPGEAKAQICEIVCHVLGKIGNFQ</sequence>